<reference evidence="1" key="2">
    <citation type="submission" date="2020-05" db="UniProtKB">
        <authorList>
            <consortium name="EnsemblMetazoa"/>
        </authorList>
    </citation>
    <scope>IDENTIFICATION</scope>
    <source>
        <strain evidence="1">IAEA</strain>
    </source>
</reference>
<reference evidence="2" key="1">
    <citation type="submission" date="2014-03" db="EMBL/GenBank/DDBJ databases">
        <authorList>
            <person name="Aksoy S."/>
            <person name="Warren W."/>
            <person name="Wilson R.K."/>
        </authorList>
    </citation>
    <scope>NUCLEOTIDE SEQUENCE [LARGE SCALE GENOMIC DNA]</scope>
    <source>
        <strain evidence="2">IAEA</strain>
    </source>
</reference>
<dbReference type="AlphaFoldDB" id="A0A1B0AJ00"/>
<dbReference type="VEuPathDB" id="VectorBase:GPAI047340"/>
<proteinExistence type="predicted"/>
<evidence type="ECO:0000313" key="1">
    <source>
        <dbReference type="EnsemblMetazoa" id="GPAI047340-PA"/>
    </source>
</evidence>
<keyword evidence="2" id="KW-1185">Reference proteome</keyword>
<evidence type="ECO:0000313" key="2">
    <source>
        <dbReference type="Proteomes" id="UP000092445"/>
    </source>
</evidence>
<accession>A0A1B0AJ00</accession>
<protein>
    <submittedName>
        <fullName evidence="1">Uncharacterized protein</fullName>
    </submittedName>
</protein>
<sequence>MATVTLVQTFMFYETVRYRQTIEISYKFQVVDNNKLKYSVFTTLGLNFNVTMRDELKYLPRKRNSDAIGLRFRFLRCNCRGCNFRFCSIPLLRSSKVIEVPFINFEVISSSILVFAKDGMKT</sequence>
<dbReference type="EnsemblMetazoa" id="GPAI047340-RA">
    <property type="protein sequence ID" value="GPAI047340-PA"/>
    <property type="gene ID" value="GPAI047340"/>
</dbReference>
<dbReference type="Proteomes" id="UP000092445">
    <property type="component" value="Unassembled WGS sequence"/>
</dbReference>
<organism evidence="1 2">
    <name type="scientific">Glossina pallidipes</name>
    <name type="common">Tsetse fly</name>
    <dbReference type="NCBI Taxonomy" id="7398"/>
    <lineage>
        <taxon>Eukaryota</taxon>
        <taxon>Metazoa</taxon>
        <taxon>Ecdysozoa</taxon>
        <taxon>Arthropoda</taxon>
        <taxon>Hexapoda</taxon>
        <taxon>Insecta</taxon>
        <taxon>Pterygota</taxon>
        <taxon>Neoptera</taxon>
        <taxon>Endopterygota</taxon>
        <taxon>Diptera</taxon>
        <taxon>Brachycera</taxon>
        <taxon>Muscomorpha</taxon>
        <taxon>Hippoboscoidea</taxon>
        <taxon>Glossinidae</taxon>
        <taxon>Glossina</taxon>
    </lineage>
</organism>
<name>A0A1B0AJ00_GLOPL</name>